<dbReference type="PANTHER" id="PTHR21240">
    <property type="entry name" value="2-AMINO-3-CARBOXYLMUCONATE-6-SEMIALDEHYDE DECARBOXYLASE"/>
    <property type="match status" value="1"/>
</dbReference>
<dbReference type="EMBL" id="JACPRF010000357">
    <property type="protein sequence ID" value="MBI2877527.1"/>
    <property type="molecule type" value="Genomic_DNA"/>
</dbReference>
<reference evidence="3" key="1">
    <citation type="submission" date="2020-07" db="EMBL/GenBank/DDBJ databases">
        <title>Huge and variable diversity of episymbiotic CPR bacteria and DPANN archaea in groundwater ecosystems.</title>
        <authorList>
            <person name="He C.Y."/>
            <person name="Keren R."/>
            <person name="Whittaker M."/>
            <person name="Farag I.F."/>
            <person name="Doudna J."/>
            <person name="Cate J.H.D."/>
            <person name="Banfield J.F."/>
        </authorList>
    </citation>
    <scope>NUCLEOTIDE SEQUENCE</scope>
    <source>
        <strain evidence="3">NC_groundwater_672_Ag_B-0.1um_62_36</strain>
    </source>
</reference>
<gene>
    <name evidence="3" type="ORF">HYY20_11660</name>
</gene>
<dbReference type="GO" id="GO:0016831">
    <property type="term" value="F:carboxy-lyase activity"/>
    <property type="evidence" value="ECO:0007669"/>
    <property type="project" value="InterPro"/>
</dbReference>
<dbReference type="GO" id="GO:0016787">
    <property type="term" value="F:hydrolase activity"/>
    <property type="evidence" value="ECO:0007669"/>
    <property type="project" value="InterPro"/>
</dbReference>
<dbReference type="Gene3D" id="3.20.20.140">
    <property type="entry name" value="Metal-dependent hydrolases"/>
    <property type="match status" value="1"/>
</dbReference>
<evidence type="ECO:0000313" key="3">
    <source>
        <dbReference type="EMBL" id="MBI2877527.1"/>
    </source>
</evidence>
<feature type="domain" description="Amidohydrolase-related" evidence="2">
    <location>
        <begin position="91"/>
        <end position="310"/>
    </location>
</feature>
<accession>A0A932FXM1</accession>
<dbReference type="SUPFAM" id="SSF51556">
    <property type="entry name" value="Metallo-dependent hydrolases"/>
    <property type="match status" value="1"/>
</dbReference>
<organism evidence="3 4">
    <name type="scientific">Tectimicrobiota bacterium</name>
    <dbReference type="NCBI Taxonomy" id="2528274"/>
    <lineage>
        <taxon>Bacteria</taxon>
        <taxon>Pseudomonadati</taxon>
        <taxon>Nitrospinota/Tectimicrobiota group</taxon>
        <taxon>Candidatus Tectimicrobiota</taxon>
    </lineage>
</organism>
<keyword evidence="1" id="KW-0456">Lyase</keyword>
<dbReference type="InterPro" id="IPR032466">
    <property type="entry name" value="Metal_Hydrolase"/>
</dbReference>
<name>A0A932FXM1_UNCTE</name>
<dbReference type="InterPro" id="IPR006680">
    <property type="entry name" value="Amidohydro-rel"/>
</dbReference>
<protein>
    <submittedName>
        <fullName evidence="3">Amidohydrolase</fullName>
    </submittedName>
</protein>
<proteinExistence type="predicted"/>
<evidence type="ECO:0000259" key="2">
    <source>
        <dbReference type="Pfam" id="PF04909"/>
    </source>
</evidence>
<sequence length="310" mass="35031">MIVDVHYHMLCSWDCLSETFWDFVGNLMARLFERLGKKMTVEEVKREVFSTYIDPEGEKLMRYLDQTGIDRVVICALDYGIGFGEGKIGIEEQNRQVAAIARKNSDRVIAFAGVDPRRKDAPQILERCFRDYGMRGLKYHPDAGFYPNGPESYAALEQAVKYGAVLLSHTGPLPPPSRSKFVQPIHLDDLGVDFPTLKVIAAHCGEYWWRDWAALAHYRPNLFGDLAEWQFTAAWDYERFCHELREAMTIAGPGKIVLGTDTPFFEPIVPVTKFLEILKALPQNAAPGTRFTQEEVDGILGLNAKAILGL</sequence>
<dbReference type="InterPro" id="IPR032465">
    <property type="entry name" value="ACMSD"/>
</dbReference>
<evidence type="ECO:0000313" key="4">
    <source>
        <dbReference type="Proteomes" id="UP000769766"/>
    </source>
</evidence>
<comment type="caution">
    <text evidence="3">The sequence shown here is derived from an EMBL/GenBank/DDBJ whole genome shotgun (WGS) entry which is preliminary data.</text>
</comment>
<dbReference type="Proteomes" id="UP000769766">
    <property type="component" value="Unassembled WGS sequence"/>
</dbReference>
<evidence type="ECO:0000256" key="1">
    <source>
        <dbReference type="ARBA" id="ARBA00023239"/>
    </source>
</evidence>
<dbReference type="Pfam" id="PF04909">
    <property type="entry name" value="Amidohydro_2"/>
    <property type="match status" value="1"/>
</dbReference>
<dbReference type="AlphaFoldDB" id="A0A932FXM1"/>